<sequence length="116" mass="13039">MLGRREIVDGKPGKYKQVYDIVLKVGNSIAVGGIEEGGRCGIYGANSPEWIMSMERQLCAWRTTFAALKTKSQQLILLHARLETWLHIGQLVKVRDTSGELKQASETYYQVEVNVI</sequence>
<protein>
    <submittedName>
        <fullName evidence="1">Long chain acyl-CoA synthetase 4</fullName>
    </submittedName>
</protein>
<reference evidence="1" key="1">
    <citation type="submission" date="2020-06" db="EMBL/GenBank/DDBJ databases">
        <authorList>
            <person name="Li T."/>
            <person name="Hu X."/>
            <person name="Zhang T."/>
            <person name="Song X."/>
            <person name="Zhang H."/>
            <person name="Dai N."/>
            <person name="Sheng W."/>
            <person name="Hou X."/>
            <person name="Wei L."/>
        </authorList>
    </citation>
    <scope>NUCLEOTIDE SEQUENCE</scope>
    <source>
        <strain evidence="1">G02</strain>
        <tissue evidence="1">Leaf</tissue>
    </source>
</reference>
<reference evidence="1" key="2">
    <citation type="journal article" date="2024" name="Plant">
        <title>Genomic evolution and insights into agronomic trait innovations of Sesamum species.</title>
        <authorList>
            <person name="Miao H."/>
            <person name="Wang L."/>
            <person name="Qu L."/>
            <person name="Liu H."/>
            <person name="Sun Y."/>
            <person name="Le M."/>
            <person name="Wang Q."/>
            <person name="Wei S."/>
            <person name="Zheng Y."/>
            <person name="Lin W."/>
            <person name="Duan Y."/>
            <person name="Cao H."/>
            <person name="Xiong S."/>
            <person name="Wang X."/>
            <person name="Wei L."/>
            <person name="Li C."/>
            <person name="Ma Q."/>
            <person name="Ju M."/>
            <person name="Zhao R."/>
            <person name="Li G."/>
            <person name="Mu C."/>
            <person name="Tian Q."/>
            <person name="Mei H."/>
            <person name="Zhang T."/>
            <person name="Gao T."/>
            <person name="Zhang H."/>
        </authorList>
    </citation>
    <scope>NUCLEOTIDE SEQUENCE</scope>
    <source>
        <strain evidence="1">G02</strain>
    </source>
</reference>
<name>A0AAW2K960_SESRA</name>
<gene>
    <name evidence="1" type="ORF">Sradi_6207000</name>
</gene>
<proteinExistence type="predicted"/>
<comment type="caution">
    <text evidence="1">The sequence shown here is derived from an EMBL/GenBank/DDBJ whole genome shotgun (WGS) entry which is preliminary data.</text>
</comment>
<dbReference type="EMBL" id="JACGWJ010000029">
    <property type="protein sequence ID" value="KAL0303389.1"/>
    <property type="molecule type" value="Genomic_DNA"/>
</dbReference>
<organism evidence="1">
    <name type="scientific">Sesamum radiatum</name>
    <name type="common">Black benniseed</name>
    <dbReference type="NCBI Taxonomy" id="300843"/>
    <lineage>
        <taxon>Eukaryota</taxon>
        <taxon>Viridiplantae</taxon>
        <taxon>Streptophyta</taxon>
        <taxon>Embryophyta</taxon>
        <taxon>Tracheophyta</taxon>
        <taxon>Spermatophyta</taxon>
        <taxon>Magnoliopsida</taxon>
        <taxon>eudicotyledons</taxon>
        <taxon>Gunneridae</taxon>
        <taxon>Pentapetalae</taxon>
        <taxon>asterids</taxon>
        <taxon>lamiids</taxon>
        <taxon>Lamiales</taxon>
        <taxon>Pedaliaceae</taxon>
        <taxon>Sesamum</taxon>
    </lineage>
</organism>
<evidence type="ECO:0000313" key="1">
    <source>
        <dbReference type="EMBL" id="KAL0303389.1"/>
    </source>
</evidence>
<accession>A0AAW2K960</accession>
<dbReference type="AlphaFoldDB" id="A0AAW2K960"/>